<organism evidence="3 4">
    <name type="scientific">Candidatus Phytoplasma pruni</name>
    <dbReference type="NCBI Taxonomy" id="479893"/>
    <lineage>
        <taxon>Bacteria</taxon>
        <taxon>Bacillati</taxon>
        <taxon>Mycoplasmatota</taxon>
        <taxon>Mollicutes</taxon>
        <taxon>Acholeplasmatales</taxon>
        <taxon>Acholeplasmataceae</taxon>
        <taxon>Candidatus Phytoplasma</taxon>
        <taxon>16SrIII (X-disease group)</taxon>
    </lineage>
</organism>
<keyword evidence="4" id="KW-1185">Reference proteome</keyword>
<evidence type="ECO:0000313" key="3">
    <source>
        <dbReference type="EMBL" id="NWN45888.1"/>
    </source>
</evidence>
<evidence type="ECO:0000259" key="2">
    <source>
        <dbReference type="Pfam" id="PF11178"/>
    </source>
</evidence>
<proteinExistence type="predicted"/>
<dbReference type="Gene3D" id="3.90.930.1">
    <property type="match status" value="1"/>
</dbReference>
<dbReference type="InterPro" id="IPR021348">
    <property type="entry name" value="DUF2963"/>
</dbReference>
<protein>
    <submittedName>
        <fullName evidence="3">DUF2963 domain-containing protein</fullName>
    </submittedName>
</protein>
<gene>
    <name evidence="3" type="ORF">HR065_02210</name>
</gene>
<feature type="region of interest" description="Disordered" evidence="1">
    <location>
        <begin position="181"/>
        <end position="200"/>
    </location>
</feature>
<name>A0A851HD30_9MOLU</name>
<dbReference type="AlphaFoldDB" id="A0A851HD30"/>
<dbReference type="Pfam" id="PF11178">
    <property type="entry name" value="DUF2963"/>
    <property type="match status" value="2"/>
</dbReference>
<feature type="domain" description="DUF2963" evidence="2">
    <location>
        <begin position="142"/>
        <end position="174"/>
    </location>
</feature>
<dbReference type="Proteomes" id="UP000568109">
    <property type="component" value="Unassembled WGS sequence"/>
</dbReference>
<evidence type="ECO:0000256" key="1">
    <source>
        <dbReference type="SAM" id="MobiDB-lite"/>
    </source>
</evidence>
<accession>A0A851HD30</accession>
<evidence type="ECO:0000313" key="4">
    <source>
        <dbReference type="Proteomes" id="UP000568109"/>
    </source>
</evidence>
<comment type="caution">
    <text evidence="3">The sequence shown here is derived from an EMBL/GenBank/DDBJ whole genome shotgun (WGS) entry which is preliminary data.</text>
</comment>
<dbReference type="RefSeq" id="WP_178734273.1">
    <property type="nucleotide sequence ID" value="NZ_JABUOH010000049.1"/>
</dbReference>
<reference evidence="3 4" key="1">
    <citation type="submission" date="2020-06" db="EMBL/GenBank/DDBJ databases">
        <title>Draft genome sequence of Candidatus Phytoplasma pruni (X-disease group, subgroup 16SrIII-B) strain ChTDIII from Argentina.</title>
        <authorList>
            <person name="Fernandez F.D."/>
            <person name="Zuebert C."/>
            <person name="Huettel B."/>
            <person name="Kube M."/>
            <person name="Conci L.R."/>
        </authorList>
    </citation>
    <scope>NUCLEOTIDE SEQUENCE [LARGE SCALE GENOMIC DNA]</scope>
    <source>
        <strain evidence="3 4">ChTDIII</strain>
    </source>
</reference>
<feature type="domain" description="DUF2963" evidence="2">
    <location>
        <begin position="88"/>
        <end position="135"/>
    </location>
</feature>
<sequence length="200" mass="23786">MKQKTYKELTYIDDNDYKIITEYNHLDQIIKEIYCNPNETIYGVRVFDPQTKSLLKTMIFFPEEIISEHPQTIYEYNSENQKTKSTFYNPDGSIRYIRIYDSQTNKITKSAFYHPDGSLRYINLHDPQSEKRITSIWYDFNEKINYIYEYEPTNGISTKYTSYNPDGSVLKTINFPINKPSTNLDEIPTPKNPFSHHLKK</sequence>
<dbReference type="EMBL" id="JABUOH010000049">
    <property type="protein sequence ID" value="NWN45888.1"/>
    <property type="molecule type" value="Genomic_DNA"/>
</dbReference>